<dbReference type="InterPro" id="IPR000847">
    <property type="entry name" value="LysR_HTH_N"/>
</dbReference>
<keyword evidence="2" id="KW-0805">Transcription regulation</keyword>
<name>A0A6S6ZS81_9BURK</name>
<feature type="domain" description="HTH lysR-type" evidence="6">
    <location>
        <begin position="14"/>
        <end position="70"/>
    </location>
</feature>
<dbReference type="EMBL" id="CADIJO010000002">
    <property type="protein sequence ID" value="CAB3659941.1"/>
    <property type="molecule type" value="Genomic_DNA"/>
</dbReference>
<dbReference type="PROSITE" id="PS50931">
    <property type="entry name" value="HTH_LYSR"/>
    <property type="match status" value="1"/>
</dbReference>
<dbReference type="GO" id="GO:0005829">
    <property type="term" value="C:cytosol"/>
    <property type="evidence" value="ECO:0007669"/>
    <property type="project" value="TreeGrafter"/>
</dbReference>
<keyword evidence="5" id="KW-0812">Transmembrane</keyword>
<dbReference type="InterPro" id="IPR005119">
    <property type="entry name" value="LysR_subst-bd"/>
</dbReference>
<dbReference type="PANTHER" id="PTHR30419:SF8">
    <property type="entry name" value="NITROGEN ASSIMILATION TRANSCRIPTIONAL ACTIVATOR-RELATED"/>
    <property type="match status" value="1"/>
</dbReference>
<dbReference type="InterPro" id="IPR036388">
    <property type="entry name" value="WH-like_DNA-bd_sf"/>
</dbReference>
<feature type="transmembrane region" description="Helical" evidence="5">
    <location>
        <begin position="21"/>
        <end position="40"/>
    </location>
</feature>
<dbReference type="SUPFAM" id="SSF53850">
    <property type="entry name" value="Periplasmic binding protein-like II"/>
    <property type="match status" value="1"/>
</dbReference>
<evidence type="ECO:0000256" key="2">
    <source>
        <dbReference type="ARBA" id="ARBA00023015"/>
    </source>
</evidence>
<dbReference type="Pfam" id="PF00126">
    <property type="entry name" value="HTH_1"/>
    <property type="match status" value="1"/>
</dbReference>
<dbReference type="PANTHER" id="PTHR30419">
    <property type="entry name" value="HTH-TYPE TRANSCRIPTIONAL REGULATOR YBHD"/>
    <property type="match status" value="1"/>
</dbReference>
<gene>
    <name evidence="7" type="primary">gbpR_1</name>
    <name evidence="7" type="ORF">LMG3458_00525</name>
</gene>
<evidence type="ECO:0000313" key="8">
    <source>
        <dbReference type="Proteomes" id="UP000494111"/>
    </source>
</evidence>
<dbReference type="GO" id="GO:0003700">
    <property type="term" value="F:DNA-binding transcription factor activity"/>
    <property type="evidence" value="ECO:0007669"/>
    <property type="project" value="InterPro"/>
</dbReference>
<evidence type="ECO:0000256" key="5">
    <source>
        <dbReference type="SAM" id="Phobius"/>
    </source>
</evidence>
<evidence type="ECO:0000256" key="1">
    <source>
        <dbReference type="ARBA" id="ARBA00009437"/>
    </source>
</evidence>
<accession>A0A6S6ZS81</accession>
<keyword evidence="3" id="KW-0238">DNA-binding</keyword>
<dbReference type="Gene3D" id="1.10.10.10">
    <property type="entry name" value="Winged helix-like DNA-binding domain superfamily/Winged helix DNA-binding domain"/>
    <property type="match status" value="1"/>
</dbReference>
<evidence type="ECO:0000313" key="7">
    <source>
        <dbReference type="EMBL" id="CAB3659941.1"/>
    </source>
</evidence>
<dbReference type="GO" id="GO:0003677">
    <property type="term" value="F:DNA binding"/>
    <property type="evidence" value="ECO:0007669"/>
    <property type="project" value="UniProtKB-KW"/>
</dbReference>
<keyword evidence="4" id="KW-0804">Transcription</keyword>
<proteinExistence type="inferred from homology"/>
<evidence type="ECO:0000256" key="3">
    <source>
        <dbReference type="ARBA" id="ARBA00023125"/>
    </source>
</evidence>
<protein>
    <submittedName>
        <fullName evidence="7">HTH-type transcriptional regulator GbpR</fullName>
    </submittedName>
</protein>
<dbReference type="FunFam" id="1.10.10.10:FF:000001">
    <property type="entry name" value="LysR family transcriptional regulator"/>
    <property type="match status" value="1"/>
</dbReference>
<comment type="similarity">
    <text evidence="1">Belongs to the LysR transcriptional regulatory family.</text>
</comment>
<organism evidence="7 8">
    <name type="scientific">Achromobacter deleyi</name>
    <dbReference type="NCBI Taxonomy" id="1353891"/>
    <lineage>
        <taxon>Bacteria</taxon>
        <taxon>Pseudomonadati</taxon>
        <taxon>Pseudomonadota</taxon>
        <taxon>Betaproteobacteria</taxon>
        <taxon>Burkholderiales</taxon>
        <taxon>Alcaligenaceae</taxon>
        <taxon>Achromobacter</taxon>
    </lineage>
</organism>
<dbReference type="InterPro" id="IPR050950">
    <property type="entry name" value="HTH-type_LysR_regulators"/>
</dbReference>
<evidence type="ECO:0000259" key="6">
    <source>
        <dbReference type="PROSITE" id="PS50931"/>
    </source>
</evidence>
<dbReference type="Pfam" id="PF03466">
    <property type="entry name" value="LysR_substrate"/>
    <property type="match status" value="1"/>
</dbReference>
<dbReference type="Proteomes" id="UP000494111">
    <property type="component" value="Unassembled WGS sequence"/>
</dbReference>
<keyword evidence="5" id="KW-1133">Transmembrane helix</keyword>
<dbReference type="SUPFAM" id="SSF46785">
    <property type="entry name" value="Winged helix' DNA-binding domain"/>
    <property type="match status" value="1"/>
</dbReference>
<dbReference type="InterPro" id="IPR036390">
    <property type="entry name" value="WH_DNA-bd_sf"/>
</dbReference>
<sequence>MDASLDDIAWARRLKLRHLEVFMALASAGSVTAAAAAMHMTQPAVSHWLADLEAVIGAALFTRGRRLTLTEAGEVLARHARRILGDVRRTHEELESVTAGISGRLHVGTILSASPVLLPRAIAQLQRAAPGIYVEVVEGLVAPLIERLQRHEIDLIIGPLDPRAHHAGLQMEGLMHDIFSIVTRPGHPLAKLRRPTWRDAAQYPWIMPPLATVSRTRLEEAFARAGVAAPSPRIETASIVALQALLHETGYVTCLAGSVAQLYRRLKLVDIVPMREQLDFGLIGMMWQAGAASRVLPQLQECLRHEARELQGDA</sequence>
<dbReference type="Gene3D" id="3.40.190.290">
    <property type="match status" value="1"/>
</dbReference>
<dbReference type="AlphaFoldDB" id="A0A6S6ZS81"/>
<dbReference type="PRINTS" id="PR00039">
    <property type="entry name" value="HTHLYSR"/>
</dbReference>
<reference evidence="7 8" key="1">
    <citation type="submission" date="2020-04" db="EMBL/GenBank/DDBJ databases">
        <authorList>
            <person name="De Canck E."/>
        </authorList>
    </citation>
    <scope>NUCLEOTIDE SEQUENCE [LARGE SCALE GENOMIC DNA]</scope>
    <source>
        <strain evidence="7 8">LMG 3458</strain>
    </source>
</reference>
<dbReference type="RefSeq" id="WP_175191459.1">
    <property type="nucleotide sequence ID" value="NZ_CADIJO010000002.1"/>
</dbReference>
<evidence type="ECO:0000256" key="4">
    <source>
        <dbReference type="ARBA" id="ARBA00023163"/>
    </source>
</evidence>
<keyword evidence="5" id="KW-0472">Membrane</keyword>